<dbReference type="PROSITE" id="PS51257">
    <property type="entry name" value="PROKAR_LIPOPROTEIN"/>
    <property type="match status" value="1"/>
</dbReference>
<feature type="chain" id="PRO_5043877135" description="B-cell receptor CD22" evidence="13">
    <location>
        <begin position="34"/>
        <end position="892"/>
    </location>
</feature>
<keyword evidence="12" id="KW-0812">Transmembrane</keyword>
<dbReference type="SMART" id="SM00409">
    <property type="entry name" value="IG"/>
    <property type="match status" value="6"/>
</dbReference>
<keyword evidence="16" id="KW-1185">Reference proteome</keyword>
<dbReference type="InterPro" id="IPR013783">
    <property type="entry name" value="Ig-like_fold"/>
</dbReference>
<dbReference type="PANTHER" id="PTHR46958">
    <property type="entry name" value="B-CELL RECEPTOR CD22"/>
    <property type="match status" value="1"/>
</dbReference>
<dbReference type="Pfam" id="PF24518">
    <property type="entry name" value="Ig_CD22"/>
    <property type="match status" value="1"/>
</dbReference>
<dbReference type="GO" id="GO:0070062">
    <property type="term" value="C:extracellular exosome"/>
    <property type="evidence" value="ECO:0007669"/>
    <property type="project" value="TreeGrafter"/>
</dbReference>
<dbReference type="InterPro" id="IPR056386">
    <property type="entry name" value="Ig_CD22"/>
</dbReference>
<evidence type="ECO:0000256" key="2">
    <source>
        <dbReference type="ARBA" id="ARBA00022475"/>
    </source>
</evidence>
<organism evidence="15 16">
    <name type="scientific">Pleurodeles waltl</name>
    <name type="common">Iberian ribbed newt</name>
    <dbReference type="NCBI Taxonomy" id="8319"/>
    <lineage>
        <taxon>Eukaryota</taxon>
        <taxon>Metazoa</taxon>
        <taxon>Chordata</taxon>
        <taxon>Craniata</taxon>
        <taxon>Vertebrata</taxon>
        <taxon>Euteleostomi</taxon>
        <taxon>Amphibia</taxon>
        <taxon>Batrachia</taxon>
        <taxon>Caudata</taxon>
        <taxon>Salamandroidea</taxon>
        <taxon>Salamandridae</taxon>
        <taxon>Pleurodelinae</taxon>
        <taxon>Pleurodeles</taxon>
    </lineage>
</organism>
<evidence type="ECO:0000256" key="12">
    <source>
        <dbReference type="SAM" id="Phobius"/>
    </source>
</evidence>
<dbReference type="InterPro" id="IPR003599">
    <property type="entry name" value="Ig_sub"/>
</dbReference>
<evidence type="ECO:0000256" key="4">
    <source>
        <dbReference type="ARBA" id="ARBA00022737"/>
    </source>
</evidence>
<feature type="transmembrane region" description="Helical" evidence="12">
    <location>
        <begin position="711"/>
        <end position="732"/>
    </location>
</feature>
<comment type="subcellular location">
    <subcellularLocation>
        <location evidence="1">Cell membrane</location>
        <topology evidence="1">Single-pass type I membrane protein</topology>
    </subcellularLocation>
</comment>
<evidence type="ECO:0000259" key="14">
    <source>
        <dbReference type="PROSITE" id="PS50835"/>
    </source>
</evidence>
<evidence type="ECO:0000256" key="7">
    <source>
        <dbReference type="ARBA" id="ARBA00023319"/>
    </source>
</evidence>
<dbReference type="Proteomes" id="UP001066276">
    <property type="component" value="Chromosome 7"/>
</dbReference>
<evidence type="ECO:0000256" key="8">
    <source>
        <dbReference type="ARBA" id="ARBA00040106"/>
    </source>
</evidence>
<reference evidence="15" key="1">
    <citation type="journal article" date="2022" name="bioRxiv">
        <title>Sequencing and chromosome-scale assembly of the giantPleurodeles waltlgenome.</title>
        <authorList>
            <person name="Brown T."/>
            <person name="Elewa A."/>
            <person name="Iarovenko S."/>
            <person name="Subramanian E."/>
            <person name="Araus A.J."/>
            <person name="Petzold A."/>
            <person name="Susuki M."/>
            <person name="Suzuki K.-i.T."/>
            <person name="Hayashi T."/>
            <person name="Toyoda A."/>
            <person name="Oliveira C."/>
            <person name="Osipova E."/>
            <person name="Leigh N.D."/>
            <person name="Simon A."/>
            <person name="Yun M.H."/>
        </authorList>
    </citation>
    <scope>NUCLEOTIDE SEQUENCE</scope>
    <source>
        <strain evidence="15">20211129_DDA</strain>
        <tissue evidence="15">Liver</tissue>
    </source>
</reference>
<comment type="function">
    <text evidence="10">Most highly expressed siglec (sialic acid-binding immunoglobulin-like lectin) on B-cells that plays a role in various aspects of B-cell biology including differentiation, antigen presentation, and trafficking to bone marrow. Binds to alpha 2,6-linked sialic acid residues of surface molecules such as CD22 itself, CD45 and IgM in a cis configuration. Can also bind to ligands on other cells as an adhesion molecule in a trans configuration. Acts as an inhibitory coreceptor on the surface of B-cells and inhibits B-cell receptor induced signaling, characterized by inhibition of the calcium mobilization and cellular activation. Mechanistically, the immunoreceptor tyrosine-based inhibitory motif domain is phosphorylated by the Src kinase LYN, which in turn leads to the recruitment of the protein tyrosine phosphatase 1/PTPN6, leading to the negative regulation of BCR signaling. If this negative signaling from is of sufficient strength, apoptosis of the B-cell can be induced.</text>
</comment>
<dbReference type="GO" id="GO:0030888">
    <property type="term" value="P:regulation of B cell proliferation"/>
    <property type="evidence" value="ECO:0007669"/>
    <property type="project" value="TreeGrafter"/>
</dbReference>
<feature type="domain" description="Ig-like" evidence="14">
    <location>
        <begin position="439"/>
        <end position="523"/>
    </location>
</feature>
<dbReference type="PROSITE" id="PS50835">
    <property type="entry name" value="IG_LIKE"/>
    <property type="match status" value="6"/>
</dbReference>
<feature type="domain" description="Ig-like" evidence="14">
    <location>
        <begin position="164"/>
        <end position="255"/>
    </location>
</feature>
<dbReference type="GO" id="GO:0042113">
    <property type="term" value="P:B cell activation"/>
    <property type="evidence" value="ECO:0007669"/>
    <property type="project" value="TreeGrafter"/>
</dbReference>
<evidence type="ECO:0000256" key="9">
    <source>
        <dbReference type="ARBA" id="ARBA00041781"/>
    </source>
</evidence>
<dbReference type="GO" id="GO:0050859">
    <property type="term" value="P:negative regulation of B cell receptor signaling pathway"/>
    <property type="evidence" value="ECO:0007669"/>
    <property type="project" value="TreeGrafter"/>
</dbReference>
<evidence type="ECO:0000313" key="16">
    <source>
        <dbReference type="Proteomes" id="UP001066276"/>
    </source>
</evidence>
<dbReference type="PANTHER" id="PTHR46958:SF1">
    <property type="entry name" value="B-CELL RECEPTOR CD22"/>
    <property type="match status" value="1"/>
</dbReference>
<keyword evidence="7" id="KW-0393">Immunoglobulin domain</keyword>
<feature type="domain" description="Ig-like" evidence="14">
    <location>
        <begin position="262"/>
        <end position="347"/>
    </location>
</feature>
<evidence type="ECO:0000256" key="3">
    <source>
        <dbReference type="ARBA" id="ARBA00022729"/>
    </source>
</evidence>
<keyword evidence="2" id="KW-1003">Cell membrane</keyword>
<keyword evidence="12" id="KW-0472">Membrane</keyword>
<dbReference type="GO" id="GO:0019903">
    <property type="term" value="F:protein phosphatase binding"/>
    <property type="evidence" value="ECO:0007669"/>
    <property type="project" value="TreeGrafter"/>
</dbReference>
<keyword evidence="5" id="KW-0130">Cell adhesion</keyword>
<keyword evidence="4" id="KW-0677">Repeat</keyword>
<keyword evidence="12" id="KW-1133">Transmembrane helix</keyword>
<keyword evidence="3 13" id="KW-0732">Signal</keyword>
<feature type="signal peptide" evidence="13">
    <location>
        <begin position="1"/>
        <end position="33"/>
    </location>
</feature>
<dbReference type="PROSITE" id="PS00290">
    <property type="entry name" value="IG_MHC"/>
    <property type="match status" value="1"/>
</dbReference>
<dbReference type="InterPro" id="IPR036179">
    <property type="entry name" value="Ig-like_dom_sf"/>
</dbReference>
<evidence type="ECO:0000256" key="6">
    <source>
        <dbReference type="ARBA" id="ARBA00023180"/>
    </source>
</evidence>
<dbReference type="SMART" id="SM00408">
    <property type="entry name" value="IGc2"/>
    <property type="match status" value="5"/>
</dbReference>
<keyword evidence="6" id="KW-0325">Glycoprotein</keyword>
<accession>A0AAV7PZ04</accession>
<dbReference type="GO" id="GO:0005769">
    <property type="term" value="C:early endosome"/>
    <property type="evidence" value="ECO:0007669"/>
    <property type="project" value="TreeGrafter"/>
</dbReference>
<sequence length="892" mass="100372">MGREQVRRAGQFPCSRRTMISLFLMCLFQGCTCNTFVKEARFAPFVYAWDGACALLKCEYILYGQGKQLSNLTLYKNPVYNDEEKKWEGTIVYTHWGNRRTSTESFRNRARFLGNVESDCTLLIQEVRVNDSGQYGVRLEEGTSNKWMVQPFLSLNITDYAPKPHIVVAAAGITEKQPTTITCSIDYHCPEYPIQLHWEGPVQGANATQYQGSTSAVKTTNTLSFVPSWQHDQRVLRCLLSSVKDTRTSSESEITLDVKHTPKHVEISLEGKAQTIKEGESLTLKCLVISSNPPVSEYNWFKEGDTRSKQKGQLFNIKQVSAKDSGKYLCEASNSFGTTKSSSMDIDVQFGPKKAELKLNVNGIIKEGDYVTITCNVQSNPSVTTYHWYKDGRYLSQTTSVLSLQQVSDDDSGYYECRVYHTMGNASSPPERLNVLYAPKRVAVAVQARDKAWIKERDRVQLDCTCNSSNPKVSLITWYRNNRQIPAAEKKVFASITAEESGKYVCELQNTAGNSRSPEVLIDVKYAPKDVKLHPTPSPKLEEGDAAQLHCTVRQSNPEANDYKWYKDNEIYHGSWGSEIHFPSLKSSDSGSYICEAANDVAATKSNTILLIVQYGPRNVVISLDPSVSLIEDANVTLICDADALPKAHQYFWYKKSQHFKTTYSNRLLLGKIKKDEAGLYYCEAINDIAAKRSNVITLDIYYSSHSIAKFVAVALGVVFFVVLMVVLIVRFEVWQKMQQRRVSSAGEADDRSDTFFVLNKKRTRDNQYDGLGNAATSLDPEYEESLNYSTIQFPSSHMREESETTRASINHRSSTTPKRDDASAIYSLVKKPCKAPQVTEASIDYENSADKTEDDIKYATIINLACKPKGMELESESDSEVFSVEYAELKL</sequence>
<evidence type="ECO:0000256" key="13">
    <source>
        <dbReference type="SAM" id="SignalP"/>
    </source>
</evidence>
<dbReference type="InterPro" id="IPR003598">
    <property type="entry name" value="Ig_sub2"/>
</dbReference>
<feature type="domain" description="Ig-like" evidence="14">
    <location>
        <begin position="617"/>
        <end position="698"/>
    </location>
</feature>
<comment type="caution">
    <text evidence="15">The sequence shown here is derived from an EMBL/GenBank/DDBJ whole genome shotgun (WGS) entry which is preliminary data.</text>
</comment>
<comment type="subunit">
    <text evidence="11">Predominantly monomer of isoform CD22-beta. Also found as heterodimer of isoform CD22-beta and a shorter isoform. Interacts with PTPN6/SHP-1, LYN, SYK, PIK3R1/PIK3R2 and PLCG1 upon phosphorylation. Interacts with GRB2, INPP5D and SHC1 upon phosphorylation. May form a complex with INPP5D/SHIP, GRB2 and SHC1.</text>
</comment>
<dbReference type="Gene3D" id="2.60.40.10">
    <property type="entry name" value="Immunoglobulins"/>
    <property type="match status" value="7"/>
</dbReference>
<dbReference type="GO" id="GO:0055037">
    <property type="term" value="C:recycling endosome"/>
    <property type="evidence" value="ECO:0007669"/>
    <property type="project" value="TreeGrafter"/>
</dbReference>
<dbReference type="InterPro" id="IPR003006">
    <property type="entry name" value="Ig/MHC_CS"/>
</dbReference>
<dbReference type="GO" id="GO:0009897">
    <property type="term" value="C:external side of plasma membrane"/>
    <property type="evidence" value="ECO:0007669"/>
    <property type="project" value="TreeGrafter"/>
</dbReference>
<evidence type="ECO:0000256" key="5">
    <source>
        <dbReference type="ARBA" id="ARBA00022889"/>
    </source>
</evidence>
<proteinExistence type="predicted"/>
<feature type="domain" description="Ig-like" evidence="14">
    <location>
        <begin position="352"/>
        <end position="434"/>
    </location>
</feature>
<dbReference type="AlphaFoldDB" id="A0AAV7PZ04"/>
<dbReference type="InterPro" id="IPR007110">
    <property type="entry name" value="Ig-like_dom"/>
</dbReference>
<dbReference type="SUPFAM" id="SSF48726">
    <property type="entry name" value="Immunoglobulin"/>
    <property type="match status" value="6"/>
</dbReference>
<dbReference type="Pfam" id="PF13895">
    <property type="entry name" value="Ig_2"/>
    <property type="match status" value="3"/>
</dbReference>
<dbReference type="Pfam" id="PF13927">
    <property type="entry name" value="Ig_3"/>
    <property type="match status" value="2"/>
</dbReference>
<evidence type="ECO:0000256" key="10">
    <source>
        <dbReference type="ARBA" id="ARBA00045430"/>
    </source>
</evidence>
<dbReference type="GO" id="GO:0033691">
    <property type="term" value="F:sialic acid binding"/>
    <property type="evidence" value="ECO:0007669"/>
    <property type="project" value="TreeGrafter"/>
</dbReference>
<feature type="domain" description="Ig-like" evidence="14">
    <location>
        <begin position="528"/>
        <end position="610"/>
    </location>
</feature>
<evidence type="ECO:0000313" key="15">
    <source>
        <dbReference type="EMBL" id="KAJ1132459.1"/>
    </source>
</evidence>
<name>A0AAV7PZ04_PLEWA</name>
<dbReference type="GO" id="GO:0042609">
    <property type="term" value="F:CD4 receptor binding"/>
    <property type="evidence" value="ECO:0007669"/>
    <property type="project" value="TreeGrafter"/>
</dbReference>
<evidence type="ECO:0000256" key="11">
    <source>
        <dbReference type="ARBA" id="ARBA00046458"/>
    </source>
</evidence>
<gene>
    <name evidence="15" type="ORF">NDU88_010769</name>
</gene>
<evidence type="ECO:0000256" key="1">
    <source>
        <dbReference type="ARBA" id="ARBA00004251"/>
    </source>
</evidence>
<dbReference type="GO" id="GO:0007155">
    <property type="term" value="P:cell adhesion"/>
    <property type="evidence" value="ECO:0007669"/>
    <property type="project" value="UniProtKB-KW"/>
</dbReference>
<protein>
    <recommendedName>
        <fullName evidence="8">B-cell receptor CD22</fullName>
    </recommendedName>
    <alternativeName>
        <fullName evidence="9">Sialic acid-binding Ig-like lectin 2</fullName>
    </alternativeName>
</protein>
<dbReference type="EMBL" id="JANPWB010000011">
    <property type="protein sequence ID" value="KAJ1132459.1"/>
    <property type="molecule type" value="Genomic_DNA"/>
</dbReference>